<keyword evidence="2" id="KW-1185">Reference proteome</keyword>
<accession>A0A9D4ALF9</accession>
<dbReference type="Proteomes" id="UP000828251">
    <property type="component" value="Unassembled WGS sequence"/>
</dbReference>
<evidence type="ECO:0000313" key="2">
    <source>
        <dbReference type="Proteomes" id="UP000828251"/>
    </source>
</evidence>
<organism evidence="1 2">
    <name type="scientific">Gossypium stocksii</name>
    <dbReference type="NCBI Taxonomy" id="47602"/>
    <lineage>
        <taxon>Eukaryota</taxon>
        <taxon>Viridiplantae</taxon>
        <taxon>Streptophyta</taxon>
        <taxon>Embryophyta</taxon>
        <taxon>Tracheophyta</taxon>
        <taxon>Spermatophyta</taxon>
        <taxon>Magnoliopsida</taxon>
        <taxon>eudicotyledons</taxon>
        <taxon>Gunneridae</taxon>
        <taxon>Pentapetalae</taxon>
        <taxon>rosids</taxon>
        <taxon>malvids</taxon>
        <taxon>Malvales</taxon>
        <taxon>Malvaceae</taxon>
        <taxon>Malvoideae</taxon>
        <taxon>Gossypium</taxon>
    </lineage>
</organism>
<proteinExistence type="predicted"/>
<sequence length="59" mass="6747">MEEDEFEPYHDDFEKFLALVHPFATSPVIRDLTNQSKYSYKMTVVRGKGKGVARPSEGP</sequence>
<gene>
    <name evidence="1" type="ORF">J1N35_001594</name>
</gene>
<dbReference type="EMBL" id="JAIQCV010000001">
    <property type="protein sequence ID" value="KAH1130216.1"/>
    <property type="molecule type" value="Genomic_DNA"/>
</dbReference>
<comment type="caution">
    <text evidence="1">The sequence shown here is derived from an EMBL/GenBank/DDBJ whole genome shotgun (WGS) entry which is preliminary data.</text>
</comment>
<name>A0A9D4ALF9_9ROSI</name>
<dbReference type="AlphaFoldDB" id="A0A9D4ALF9"/>
<evidence type="ECO:0000313" key="1">
    <source>
        <dbReference type="EMBL" id="KAH1130216.1"/>
    </source>
</evidence>
<protein>
    <submittedName>
        <fullName evidence="1">Uncharacterized protein</fullName>
    </submittedName>
</protein>
<reference evidence="1 2" key="1">
    <citation type="journal article" date="2021" name="Plant Biotechnol. J.">
        <title>Multi-omics assisted identification of the key and species-specific regulatory components of drought-tolerant mechanisms in Gossypium stocksii.</title>
        <authorList>
            <person name="Yu D."/>
            <person name="Ke L."/>
            <person name="Zhang D."/>
            <person name="Wu Y."/>
            <person name="Sun Y."/>
            <person name="Mei J."/>
            <person name="Sun J."/>
            <person name="Sun Y."/>
        </authorList>
    </citation>
    <scope>NUCLEOTIDE SEQUENCE [LARGE SCALE GENOMIC DNA]</scope>
    <source>
        <strain evidence="2">cv. E1</strain>
        <tissue evidence="1">Leaf</tissue>
    </source>
</reference>